<protein>
    <submittedName>
        <fullName evidence="10">DUF421 domain-containing protein</fullName>
    </submittedName>
</protein>
<dbReference type="InterPro" id="IPR007353">
    <property type="entry name" value="DUF421"/>
</dbReference>
<dbReference type="RefSeq" id="WP_185799891.1">
    <property type="nucleotide sequence ID" value="NZ_JACJVJ010000001.1"/>
</dbReference>
<dbReference type="PANTHER" id="PTHR34582">
    <property type="entry name" value="UPF0702 TRANSMEMBRANE PROTEIN YCAP"/>
    <property type="match status" value="1"/>
</dbReference>
<comment type="similarity">
    <text evidence="2">Belongs to the UPF0702 family.</text>
</comment>
<dbReference type="Proteomes" id="UP000564378">
    <property type="component" value="Unassembled WGS sequence"/>
</dbReference>
<keyword evidence="6 7" id="KW-0472">Membrane</keyword>
<evidence type="ECO:0000256" key="3">
    <source>
        <dbReference type="ARBA" id="ARBA00022475"/>
    </source>
</evidence>
<organism evidence="10 11">
    <name type="scientific">Parasphingopyxis marina</name>
    <dbReference type="NCBI Taxonomy" id="2761622"/>
    <lineage>
        <taxon>Bacteria</taxon>
        <taxon>Pseudomonadati</taxon>
        <taxon>Pseudomonadota</taxon>
        <taxon>Alphaproteobacteria</taxon>
        <taxon>Sphingomonadales</taxon>
        <taxon>Sphingomonadaceae</taxon>
        <taxon>Parasphingopyxis</taxon>
    </lineage>
</organism>
<evidence type="ECO:0000259" key="8">
    <source>
        <dbReference type="Pfam" id="PF04239"/>
    </source>
</evidence>
<dbReference type="Pfam" id="PF20730">
    <property type="entry name" value="YetF_N"/>
    <property type="match status" value="1"/>
</dbReference>
<evidence type="ECO:0000256" key="4">
    <source>
        <dbReference type="ARBA" id="ARBA00022692"/>
    </source>
</evidence>
<evidence type="ECO:0000313" key="11">
    <source>
        <dbReference type="Proteomes" id="UP000564378"/>
    </source>
</evidence>
<proteinExistence type="inferred from homology"/>
<comment type="subcellular location">
    <subcellularLocation>
        <location evidence="1">Cell membrane</location>
        <topology evidence="1">Multi-pass membrane protein</topology>
    </subcellularLocation>
</comment>
<keyword evidence="3" id="KW-1003">Cell membrane</keyword>
<dbReference type="PANTHER" id="PTHR34582:SF6">
    <property type="entry name" value="UPF0702 TRANSMEMBRANE PROTEIN YCAP"/>
    <property type="match status" value="1"/>
</dbReference>
<keyword evidence="4 7" id="KW-0812">Transmembrane</keyword>
<feature type="domain" description="YetF-like N-terminal transmembrane" evidence="9">
    <location>
        <begin position="2"/>
        <end position="75"/>
    </location>
</feature>
<dbReference type="AlphaFoldDB" id="A0A842HW85"/>
<dbReference type="InterPro" id="IPR048454">
    <property type="entry name" value="YetF_N"/>
</dbReference>
<feature type="transmembrane region" description="Helical" evidence="7">
    <location>
        <begin position="6"/>
        <end position="22"/>
    </location>
</feature>
<evidence type="ECO:0000256" key="6">
    <source>
        <dbReference type="ARBA" id="ARBA00023136"/>
    </source>
</evidence>
<evidence type="ECO:0000256" key="1">
    <source>
        <dbReference type="ARBA" id="ARBA00004651"/>
    </source>
</evidence>
<evidence type="ECO:0000256" key="2">
    <source>
        <dbReference type="ARBA" id="ARBA00006448"/>
    </source>
</evidence>
<dbReference type="GO" id="GO:0005886">
    <property type="term" value="C:plasma membrane"/>
    <property type="evidence" value="ECO:0007669"/>
    <property type="project" value="UniProtKB-SubCell"/>
</dbReference>
<name>A0A842HW85_9SPHN</name>
<dbReference type="EMBL" id="JACJVJ010000001">
    <property type="protein sequence ID" value="MBC2776621.1"/>
    <property type="molecule type" value="Genomic_DNA"/>
</dbReference>
<evidence type="ECO:0000256" key="7">
    <source>
        <dbReference type="SAM" id="Phobius"/>
    </source>
</evidence>
<evidence type="ECO:0000259" key="9">
    <source>
        <dbReference type="Pfam" id="PF20730"/>
    </source>
</evidence>
<evidence type="ECO:0000256" key="5">
    <source>
        <dbReference type="ARBA" id="ARBA00022989"/>
    </source>
</evidence>
<feature type="domain" description="YetF C-terminal" evidence="8">
    <location>
        <begin position="80"/>
        <end position="147"/>
    </location>
</feature>
<dbReference type="Pfam" id="PF04239">
    <property type="entry name" value="DUF421"/>
    <property type="match status" value="1"/>
</dbReference>
<reference evidence="10 11" key="1">
    <citation type="submission" date="2020-08" db="EMBL/GenBank/DDBJ databases">
        <title>Draft genome sequence of Parasphingopyxis sp. GrpM-11.</title>
        <authorList>
            <person name="Oh J."/>
            <person name="Roh D.-H."/>
        </authorList>
    </citation>
    <scope>NUCLEOTIDE SEQUENCE [LARGE SCALE GENOMIC DNA]</scope>
    <source>
        <strain evidence="10 11">GrpM-11</strain>
    </source>
</reference>
<evidence type="ECO:0000313" key="10">
    <source>
        <dbReference type="EMBL" id="MBC2776621.1"/>
    </source>
</evidence>
<feature type="transmembrane region" description="Helical" evidence="7">
    <location>
        <begin position="60"/>
        <end position="79"/>
    </location>
</feature>
<keyword evidence="11" id="KW-1185">Reference proteome</keyword>
<accession>A0A842HW85</accession>
<sequence>MDIVIRATIMFIVLYALLRLLGKRELSQLTPFELVVIVVMGDLVQQGVTHNDFSLTGSALAIFTFAFWAVLLSWIIFLFPRARKILEGEPRIIVQDGCLLEDSLKRDRLTRAEVESEMRLAGIASIDKVAWAVLEPQGKISFIEQDAVSPSRQEDESQFS</sequence>
<keyword evidence="5 7" id="KW-1133">Transmembrane helix</keyword>
<dbReference type="InterPro" id="IPR023090">
    <property type="entry name" value="UPF0702_alpha/beta_dom_sf"/>
</dbReference>
<dbReference type="Gene3D" id="3.30.240.20">
    <property type="entry name" value="bsu07140 like domains"/>
    <property type="match status" value="1"/>
</dbReference>
<comment type="caution">
    <text evidence="10">The sequence shown here is derived from an EMBL/GenBank/DDBJ whole genome shotgun (WGS) entry which is preliminary data.</text>
</comment>
<gene>
    <name evidence="10" type="ORF">H6P80_03200</name>
</gene>